<evidence type="ECO:0000259" key="1">
    <source>
        <dbReference type="Pfam" id="PF01368"/>
    </source>
</evidence>
<organism evidence="3 4">
    <name type="scientific">Acetilactobacillus jinshanensis</name>
    <dbReference type="NCBI Taxonomy" id="1720083"/>
    <lineage>
        <taxon>Bacteria</taxon>
        <taxon>Bacillati</taxon>
        <taxon>Bacillota</taxon>
        <taxon>Bacilli</taxon>
        <taxon>Lactobacillales</taxon>
        <taxon>Lactobacillaceae</taxon>
        <taxon>Acetilactobacillus</taxon>
    </lineage>
</organism>
<sequence>MAVQQEILNAIRKYSTIIIQRHKRPDPDAIGSQMGLAKMIKTAYPEKHVYCIGKQYQGFNWLGQEDTIKPSTYHGALVIVTDTANQPRIDGSRYNQGDMLIKIDHHPNDDTYGDLQWINDQASSASEMIYDLCAASNKLHMDAESGRLIYAGIVGDTGRFKYPSTSPHTFYVASQLSKLDFSISKVNKKEEEIDLPMAHLCAYLYTNLHILPSGAAYIVIDNHVLSDLKLTDENTSAVVPLPGNIQGIKCWIIFVQQADKTYRLRIRSNGPVINGLAKHFGGGGHALASGAMADGIDKVKAAIKELDQIAKNYKGDMV</sequence>
<dbReference type="SUPFAM" id="SSF64182">
    <property type="entry name" value="DHH phosphoesterases"/>
    <property type="match status" value="1"/>
</dbReference>
<dbReference type="PANTHER" id="PTHR47618:SF1">
    <property type="entry name" value="BIFUNCTIONAL OLIGORIBONUCLEASE AND PAP PHOSPHATASE NRNA"/>
    <property type="match status" value="1"/>
</dbReference>
<accession>A0A4P6ZMC1</accession>
<name>A0A4P6ZMC1_9LACO</name>
<feature type="domain" description="DHHA1" evidence="2">
    <location>
        <begin position="229"/>
        <end position="311"/>
    </location>
</feature>
<dbReference type="Gene3D" id="3.90.1640.10">
    <property type="entry name" value="inorganic pyrophosphatase (n-terminal core)"/>
    <property type="match status" value="1"/>
</dbReference>
<keyword evidence="4" id="KW-1185">Reference proteome</keyword>
<dbReference type="InterPro" id="IPR038763">
    <property type="entry name" value="DHH_sf"/>
</dbReference>
<dbReference type="Pfam" id="PF01368">
    <property type="entry name" value="DHH"/>
    <property type="match status" value="1"/>
</dbReference>
<dbReference type="AlphaFoldDB" id="A0A4P6ZMC1"/>
<dbReference type="InterPro" id="IPR003156">
    <property type="entry name" value="DHHA1_dom"/>
</dbReference>
<proteinExistence type="predicted"/>
<dbReference type="PANTHER" id="PTHR47618">
    <property type="entry name" value="BIFUNCTIONAL OLIGORIBONUCLEASE AND PAP PHOSPHATASE NRNA"/>
    <property type="match status" value="1"/>
</dbReference>
<dbReference type="RefSeq" id="WP_133442588.1">
    <property type="nucleotide sequence ID" value="NZ_CP034726.1"/>
</dbReference>
<dbReference type="InterPro" id="IPR051319">
    <property type="entry name" value="Oligoribo/pAp-PDE_c-di-AMP_PDE"/>
</dbReference>
<evidence type="ECO:0000259" key="2">
    <source>
        <dbReference type="Pfam" id="PF02272"/>
    </source>
</evidence>
<dbReference type="InterPro" id="IPR001667">
    <property type="entry name" value="DDH_dom"/>
</dbReference>
<evidence type="ECO:0000313" key="4">
    <source>
        <dbReference type="Proteomes" id="UP000294321"/>
    </source>
</evidence>
<dbReference type="Proteomes" id="UP000294321">
    <property type="component" value="Chromosome"/>
</dbReference>
<dbReference type="Gene3D" id="3.10.310.30">
    <property type="match status" value="1"/>
</dbReference>
<dbReference type="KEGG" id="lji:ELX58_06410"/>
<feature type="domain" description="DDH" evidence="1">
    <location>
        <begin position="17"/>
        <end position="153"/>
    </location>
</feature>
<dbReference type="OrthoDB" id="9803668at2"/>
<gene>
    <name evidence="3" type="ORF">ELX58_06410</name>
</gene>
<evidence type="ECO:0000313" key="3">
    <source>
        <dbReference type="EMBL" id="QBP19031.1"/>
    </source>
</evidence>
<dbReference type="EMBL" id="CP034726">
    <property type="protein sequence ID" value="QBP19031.1"/>
    <property type="molecule type" value="Genomic_DNA"/>
</dbReference>
<reference evidence="4" key="1">
    <citation type="submission" date="2018-12" db="EMBL/GenBank/DDBJ databases">
        <title>A new species of lactobacillus.</title>
        <authorList>
            <person name="Jian Y."/>
            <person name="Xin L."/>
            <person name="Hong Z.J."/>
            <person name="Ming L.Z."/>
            <person name="Hong X.Z."/>
        </authorList>
    </citation>
    <scope>NUCLEOTIDE SEQUENCE [LARGE SCALE GENOMIC DNA]</scope>
    <source>
        <strain evidence="4">HSLZ-75</strain>
    </source>
</reference>
<protein>
    <submittedName>
        <fullName evidence="3">Bifunctional oligoribonuclease/PAP phosphatase NrnA</fullName>
    </submittedName>
</protein>
<dbReference type="GO" id="GO:0003676">
    <property type="term" value="F:nucleic acid binding"/>
    <property type="evidence" value="ECO:0007669"/>
    <property type="project" value="InterPro"/>
</dbReference>
<dbReference type="Pfam" id="PF02272">
    <property type="entry name" value="DHHA1"/>
    <property type="match status" value="1"/>
</dbReference>